<organism evidence="3 4">
    <name type="scientific">Streptomyces filipinensis</name>
    <dbReference type="NCBI Taxonomy" id="66887"/>
    <lineage>
        <taxon>Bacteria</taxon>
        <taxon>Bacillati</taxon>
        <taxon>Actinomycetota</taxon>
        <taxon>Actinomycetes</taxon>
        <taxon>Kitasatosporales</taxon>
        <taxon>Streptomycetaceae</taxon>
        <taxon>Streptomyces</taxon>
    </lineage>
</organism>
<accession>A0A918MGF6</accession>
<sequence>MTRETLLAAVTERLRDFDATRDPQSVLEPGALAEADALMDSRADPVSDWEVLRAVGLLHWDRYLALPEDQGPEELEQAVELLSPVYRTVPDDVPEQIKVLLNKVTAWHNHAVDLLEEADTQDRAAIEEAISLLQSAVEHTVTTDPRRAGYLSTLCTALADLHANTGDLTVLSQAVRVGWEAVAAGKETEADNATLARYLSRYGQTLHVWHERTDDVKALEAAISTLREAVKKSSSEERSGFGFALGSALQAWHERVEDPEALKEAIDLGRKELAETGPGHPLRWSSLGSLAGGLLLWYKRTGDPATLEEAVGFYRDAVKETPLGHKGHEANLAALGIALRVRYDATGDLTTLDDAIDALREAVAVTPVGAPLNPGFLTGLSNALRVRYERIPDEATIEEALRASRKAVAEVSPGDSRRAGILANLGGALITQHEQTGASGPLTEAITVLKQAMEETPEGSPYRGIVLSGVGMAQQARYQCTGDVSALEEAVQASRKAVEATPAKPPHPDRAKLLANLGSVLNAQQRQAGSGNNAAREEAVKVLREAAGVIAAPPSIRLGAARDWGRLEAVAGHWEEAAEGLAIAVGLLPRVAARHLQRSDQEHQLTRFPGLASDAAAAALQCDRVEQAVELLEQGRGILLSQALESRSDLTGLHDCDSELAAEFDQIRAALDDDLYTASLRTDDLGSLPKGVADRRYELARQWDLLIQQIRNRPEPELQRFLLAPGLDELLPAAQEGPIITVNVSAYRSDAIILTPQGVQVVPLPDLTPEAVVEQVEKFLTAVETARQKHKDATERVESTLGWLWDALAEPVLTHLGLTASHVPTQAWPRIWWSPTGLLNFLPLHAAGHHDLLRQTAPPTVLDRAISSYTSTVDALQNARRKEDQDQELETDRTWSVEQHEHTTRQLVVAMPHTPGQSDLPGAEEEAQIITHRFPKAEVLLAAQATRDRVLAALRNCSWSHFACHAYSDMASPSNSHLLLHGAPLTIVDVSRLQADGSALAFLSACSTFRGGAAIPDEAVHLATAFQLAGYQHVVATMWPVLDQTSARVANKIYAELDATDTLEPDAGEAAFAVHAAVRELRANAPGDPLQWAPYVHAGP</sequence>
<dbReference type="InterPro" id="IPR011990">
    <property type="entry name" value="TPR-like_helical_dom_sf"/>
</dbReference>
<dbReference type="AlphaFoldDB" id="A0A918MGF6"/>
<feature type="compositionally biased region" description="Basic and acidic residues" evidence="1">
    <location>
        <begin position="880"/>
        <end position="897"/>
    </location>
</feature>
<feature type="region of interest" description="Disordered" evidence="1">
    <location>
        <begin position="877"/>
        <end position="897"/>
    </location>
</feature>
<evidence type="ECO:0000313" key="3">
    <source>
        <dbReference type="EMBL" id="GGV28194.1"/>
    </source>
</evidence>
<dbReference type="Pfam" id="PF12770">
    <property type="entry name" value="CHAT"/>
    <property type="match status" value="1"/>
</dbReference>
<dbReference type="Proteomes" id="UP000618795">
    <property type="component" value="Unassembled WGS sequence"/>
</dbReference>
<proteinExistence type="predicted"/>
<gene>
    <name evidence="3" type="ORF">GCM10010260_80770</name>
</gene>
<name>A0A918MGF6_9ACTN</name>
<evidence type="ECO:0000313" key="4">
    <source>
        <dbReference type="Proteomes" id="UP000618795"/>
    </source>
</evidence>
<reference evidence="3" key="2">
    <citation type="submission" date="2020-09" db="EMBL/GenBank/DDBJ databases">
        <authorList>
            <person name="Sun Q."/>
            <person name="Ohkuma M."/>
        </authorList>
    </citation>
    <scope>NUCLEOTIDE SEQUENCE</scope>
    <source>
        <strain evidence="3">JCM 4369</strain>
    </source>
</reference>
<dbReference type="Gene3D" id="1.25.40.10">
    <property type="entry name" value="Tetratricopeptide repeat domain"/>
    <property type="match status" value="1"/>
</dbReference>
<dbReference type="InterPro" id="IPR024983">
    <property type="entry name" value="CHAT_dom"/>
</dbReference>
<feature type="domain" description="CHAT" evidence="2">
    <location>
        <begin position="800"/>
        <end position="1099"/>
    </location>
</feature>
<reference evidence="3" key="1">
    <citation type="journal article" date="2014" name="Int. J. Syst. Evol. Microbiol.">
        <title>Complete genome sequence of Corynebacterium casei LMG S-19264T (=DSM 44701T), isolated from a smear-ripened cheese.</title>
        <authorList>
            <consortium name="US DOE Joint Genome Institute (JGI-PGF)"/>
            <person name="Walter F."/>
            <person name="Albersmeier A."/>
            <person name="Kalinowski J."/>
            <person name="Ruckert C."/>
        </authorList>
    </citation>
    <scope>NUCLEOTIDE SEQUENCE</scope>
    <source>
        <strain evidence="3">JCM 4369</strain>
    </source>
</reference>
<protein>
    <submittedName>
        <fullName evidence="3">CHAT domain-containing protein</fullName>
    </submittedName>
</protein>
<comment type="caution">
    <text evidence="3">The sequence shown here is derived from an EMBL/GenBank/DDBJ whole genome shotgun (WGS) entry which is preliminary data.</text>
</comment>
<dbReference type="EMBL" id="BMTD01000033">
    <property type="protein sequence ID" value="GGV28194.1"/>
    <property type="molecule type" value="Genomic_DNA"/>
</dbReference>
<keyword evidence="4" id="KW-1185">Reference proteome</keyword>
<dbReference type="SUPFAM" id="SSF48452">
    <property type="entry name" value="TPR-like"/>
    <property type="match status" value="1"/>
</dbReference>
<evidence type="ECO:0000256" key="1">
    <source>
        <dbReference type="SAM" id="MobiDB-lite"/>
    </source>
</evidence>
<evidence type="ECO:0000259" key="2">
    <source>
        <dbReference type="Pfam" id="PF12770"/>
    </source>
</evidence>